<dbReference type="PANTHER" id="PTHR35149:SF2">
    <property type="entry name" value="DUF262 DOMAIN-CONTAINING PROTEIN"/>
    <property type="match status" value="1"/>
</dbReference>
<dbReference type="AlphaFoldDB" id="A0A1H4R8N9"/>
<dbReference type="InterPro" id="IPR011089">
    <property type="entry name" value="GmrSD_C"/>
</dbReference>
<evidence type="ECO:0000313" key="4">
    <source>
        <dbReference type="Proteomes" id="UP000182652"/>
    </source>
</evidence>
<dbReference type="EMBL" id="FNSN01000003">
    <property type="protein sequence ID" value="SEC28259.1"/>
    <property type="molecule type" value="Genomic_DNA"/>
</dbReference>
<sequence length="677" mass="78038">MPRITKRNSCMKASPMYLLDSLSNNDVTFFIPPYQRNYEWSSDNCKVLLADVEKVADSNLENVRTEHFFGSIVYVVEDSGFGIPDKFVLTDGQQRITTTMLLLMALRDSIQDENYQAEIQRRYLQNDRADADVEYKIKLKQVETDWEAYKRLVLRTEVDASYKNSAVHQNYQFFRKALESMSDERKKNLLVKGLSKFSIISIQLEPERNPWENPQEIFESMNSLGKPLSLADLVRNYLLMGKSSQQQTDLYNGYWLSLEKRLPGQLSEFIRDWMQADQHRSFKVARESNYKELYSAFKEVVRGRSVETLFESFVRYSHPYAITCGLEQTGIHRIDQTIEDLNVIGVNPAYSYLTEVLAAWEDKLLSDGDVVGVLTGFRTYLLRRRVLGMTQAENKFYPVLGSRLGELYDSEDISDTLFSQLSSQEYALRVPNDDEMGARLRSMNFYNLGRSRNYPRLLLSMAEESLTKSRPQWDDTHLQLEHIMPQKLSADWVQVLGDDAEEVHQDLVNNIGNITLIRHNQELGNKGFAEKKKTYEGQSGLQVTQNRVLDREVWDGAAIKRRRDYLLHILLQQILEVPARFKRASNWSQNERASAQFDSRETLNQLIGETIEFISNPMLTAHVVSDSKVSFEGAEWSLGPLTKILKERSGAKVSQSSDFHGASNWSWGGTRLVDLDI</sequence>
<evidence type="ECO:0000313" key="3">
    <source>
        <dbReference type="EMBL" id="SEC28259.1"/>
    </source>
</evidence>
<evidence type="ECO:0000259" key="2">
    <source>
        <dbReference type="Pfam" id="PF07510"/>
    </source>
</evidence>
<feature type="domain" description="GmrSD restriction endonucleases N-terminal" evidence="1">
    <location>
        <begin position="22"/>
        <end position="239"/>
    </location>
</feature>
<reference evidence="3 4" key="1">
    <citation type="submission" date="2016-10" db="EMBL/GenBank/DDBJ databases">
        <authorList>
            <person name="de Groot N.N."/>
        </authorList>
    </citation>
    <scope>NUCLEOTIDE SEQUENCE [LARGE SCALE GENOMIC DNA]</scope>
    <source>
        <strain evidence="3 4">DSM 10495</strain>
    </source>
</reference>
<organism evidence="3 4">
    <name type="scientific">Arthrobacter woluwensis</name>
    <dbReference type="NCBI Taxonomy" id="156980"/>
    <lineage>
        <taxon>Bacteria</taxon>
        <taxon>Bacillati</taxon>
        <taxon>Actinomycetota</taxon>
        <taxon>Actinomycetes</taxon>
        <taxon>Micrococcales</taxon>
        <taxon>Micrococcaceae</taxon>
        <taxon>Arthrobacter</taxon>
    </lineage>
</organism>
<dbReference type="Proteomes" id="UP000182652">
    <property type="component" value="Unassembled WGS sequence"/>
</dbReference>
<feature type="domain" description="GmrSD restriction endonucleases C-terminal" evidence="2">
    <location>
        <begin position="431"/>
        <end position="568"/>
    </location>
</feature>
<dbReference type="Pfam" id="PF03235">
    <property type="entry name" value="GmrSD_N"/>
    <property type="match status" value="1"/>
</dbReference>
<protein>
    <submittedName>
        <fullName evidence="3">Uncharacterized conserved protein, contains ParB-like and HNH nuclease domains</fullName>
    </submittedName>
</protein>
<keyword evidence="4" id="KW-1185">Reference proteome</keyword>
<dbReference type="Pfam" id="PF07510">
    <property type="entry name" value="GmrSD_C"/>
    <property type="match status" value="1"/>
</dbReference>
<proteinExistence type="predicted"/>
<gene>
    <name evidence="3" type="ORF">SAMN04489745_2491</name>
</gene>
<accession>A0A1H4R8N9</accession>
<dbReference type="PANTHER" id="PTHR35149">
    <property type="entry name" value="SLL5132 PROTEIN"/>
    <property type="match status" value="1"/>
</dbReference>
<name>A0A1H4R8N9_9MICC</name>
<evidence type="ECO:0000259" key="1">
    <source>
        <dbReference type="Pfam" id="PF03235"/>
    </source>
</evidence>
<dbReference type="InterPro" id="IPR004919">
    <property type="entry name" value="GmrSD_N"/>
</dbReference>